<dbReference type="SUPFAM" id="SSF53474">
    <property type="entry name" value="alpha/beta-Hydrolases"/>
    <property type="match status" value="1"/>
</dbReference>
<dbReference type="InterPro" id="IPR029058">
    <property type="entry name" value="AB_hydrolase_fold"/>
</dbReference>
<dbReference type="RefSeq" id="WP_286658969.1">
    <property type="nucleotide sequence ID" value="NZ_JASZYV010000001.1"/>
</dbReference>
<reference evidence="4" key="1">
    <citation type="submission" date="2023-06" db="EMBL/GenBank/DDBJ databases">
        <authorList>
            <person name="Jiang Y."/>
            <person name="Liu Q."/>
        </authorList>
    </citation>
    <scope>NUCLEOTIDE SEQUENCE</scope>
    <source>
        <strain evidence="4">CGMCC 1.12089</strain>
    </source>
</reference>
<dbReference type="Pfam" id="PF07859">
    <property type="entry name" value="Abhydrolase_3"/>
    <property type="match status" value="1"/>
</dbReference>
<dbReference type="InterPro" id="IPR013094">
    <property type="entry name" value="AB_hydrolase_3"/>
</dbReference>
<evidence type="ECO:0000259" key="3">
    <source>
        <dbReference type="Pfam" id="PF07859"/>
    </source>
</evidence>
<dbReference type="EMBL" id="JASZYV010000001">
    <property type="protein sequence ID" value="MDM0043896.1"/>
    <property type="molecule type" value="Genomic_DNA"/>
</dbReference>
<protein>
    <submittedName>
        <fullName evidence="4">Alpha/beta hydrolase</fullName>
    </submittedName>
</protein>
<keyword evidence="5" id="KW-1185">Reference proteome</keyword>
<feature type="compositionally biased region" description="Basic and acidic residues" evidence="2">
    <location>
        <begin position="312"/>
        <end position="332"/>
    </location>
</feature>
<dbReference type="Gene3D" id="3.40.50.1820">
    <property type="entry name" value="alpha/beta hydrolase"/>
    <property type="match status" value="1"/>
</dbReference>
<comment type="caution">
    <text evidence="4">The sequence shown here is derived from an EMBL/GenBank/DDBJ whole genome shotgun (WGS) entry which is preliminary data.</text>
</comment>
<evidence type="ECO:0000256" key="1">
    <source>
        <dbReference type="ARBA" id="ARBA00022801"/>
    </source>
</evidence>
<feature type="region of interest" description="Disordered" evidence="2">
    <location>
        <begin position="304"/>
        <end position="332"/>
    </location>
</feature>
<feature type="domain" description="Alpha/beta hydrolase fold-3" evidence="3">
    <location>
        <begin position="79"/>
        <end position="281"/>
    </location>
</feature>
<evidence type="ECO:0000313" key="5">
    <source>
        <dbReference type="Proteomes" id="UP001174908"/>
    </source>
</evidence>
<dbReference type="PANTHER" id="PTHR48081:SF8">
    <property type="entry name" value="ALPHA_BETA HYDROLASE FOLD-3 DOMAIN-CONTAINING PROTEIN-RELATED"/>
    <property type="match status" value="1"/>
</dbReference>
<dbReference type="GO" id="GO:0016787">
    <property type="term" value="F:hydrolase activity"/>
    <property type="evidence" value="ECO:0007669"/>
    <property type="project" value="UniProtKB-KW"/>
</dbReference>
<dbReference type="PANTHER" id="PTHR48081">
    <property type="entry name" value="AB HYDROLASE SUPERFAMILY PROTEIN C4A8.06C"/>
    <property type="match status" value="1"/>
</dbReference>
<evidence type="ECO:0000313" key="4">
    <source>
        <dbReference type="EMBL" id="MDM0043896.1"/>
    </source>
</evidence>
<evidence type="ECO:0000256" key="2">
    <source>
        <dbReference type="SAM" id="MobiDB-lite"/>
    </source>
</evidence>
<proteinExistence type="predicted"/>
<accession>A0ABT7N7J5</accession>
<dbReference type="InterPro" id="IPR050300">
    <property type="entry name" value="GDXG_lipolytic_enzyme"/>
</dbReference>
<name>A0ABT7N7J5_9BURK</name>
<organism evidence="4 5">
    <name type="scientific">Variovorax dokdonensis</name>
    <dbReference type="NCBI Taxonomy" id="344883"/>
    <lineage>
        <taxon>Bacteria</taxon>
        <taxon>Pseudomonadati</taxon>
        <taxon>Pseudomonadota</taxon>
        <taxon>Betaproteobacteria</taxon>
        <taxon>Burkholderiales</taxon>
        <taxon>Comamonadaceae</taxon>
        <taxon>Variovorax</taxon>
    </lineage>
</organism>
<sequence>MTTWPWAWLKRKSINWALRATVKPLWRRQNLSAEELQRLLAQAESWLPVPGGAPGLRKRIDHHFEAEWFEPKTPTTRVLLYLHGGAWIIHVPRLYRNASRRLARLLQARVLLPDYRLAPEHRFPAASDDALASYEHLLSMGVRPQDIVIGGDSAGGNLALVTLLRARDRGLPMPACAFVFSPVTDLTLSGPSVLRNGGTDVMFSAAAAPLLSHAYLGESGQADHPWVSPLKGELHGLPPILLQASDSEMLTDDSLRFAQHVRAAGGKAEASLWPDLPHVFQLIGALSESHLALQEVADFVRRSTTPGATAPTHDDIRNHNRETHHEEAHSTH</sequence>
<gene>
    <name evidence="4" type="ORF">QTH91_05340</name>
</gene>
<keyword evidence="1 4" id="KW-0378">Hydrolase</keyword>
<dbReference type="Proteomes" id="UP001174908">
    <property type="component" value="Unassembled WGS sequence"/>
</dbReference>